<protein>
    <submittedName>
        <fullName evidence="1">Uncharacterized protein</fullName>
    </submittedName>
</protein>
<evidence type="ECO:0000313" key="1">
    <source>
        <dbReference type="EMBL" id="MBW87468.1"/>
    </source>
</evidence>
<reference evidence="1" key="1">
    <citation type="submission" date="2018-02" db="EMBL/GenBank/DDBJ databases">
        <title>Rhizophora mucronata_Transcriptome.</title>
        <authorList>
            <person name="Meera S.P."/>
            <person name="Sreeshan A."/>
            <person name="Augustine A."/>
        </authorList>
    </citation>
    <scope>NUCLEOTIDE SEQUENCE</scope>
    <source>
        <tissue evidence="1">Leaf</tissue>
    </source>
</reference>
<dbReference type="EMBL" id="GGEC01006985">
    <property type="protein sequence ID" value="MBW87468.1"/>
    <property type="molecule type" value="Transcribed_RNA"/>
</dbReference>
<organism evidence="1">
    <name type="scientific">Rhizophora mucronata</name>
    <name type="common">Asiatic mangrove</name>
    <dbReference type="NCBI Taxonomy" id="61149"/>
    <lineage>
        <taxon>Eukaryota</taxon>
        <taxon>Viridiplantae</taxon>
        <taxon>Streptophyta</taxon>
        <taxon>Embryophyta</taxon>
        <taxon>Tracheophyta</taxon>
        <taxon>Spermatophyta</taxon>
        <taxon>Magnoliopsida</taxon>
        <taxon>eudicotyledons</taxon>
        <taxon>Gunneridae</taxon>
        <taxon>Pentapetalae</taxon>
        <taxon>rosids</taxon>
        <taxon>fabids</taxon>
        <taxon>Malpighiales</taxon>
        <taxon>Rhizophoraceae</taxon>
        <taxon>Rhizophora</taxon>
    </lineage>
</organism>
<proteinExistence type="predicted"/>
<accession>A0A2P2J1Y3</accession>
<name>A0A2P2J1Y3_RHIMU</name>
<sequence>MNYSLLMD</sequence>